<dbReference type="AlphaFoldDB" id="A0A9W4WGI7"/>
<evidence type="ECO:0000313" key="1">
    <source>
        <dbReference type="EMBL" id="CAI0655377.1"/>
    </source>
</evidence>
<dbReference type="Proteomes" id="UP001152533">
    <property type="component" value="Unassembled WGS sequence"/>
</dbReference>
<evidence type="ECO:0000313" key="2">
    <source>
        <dbReference type="Proteomes" id="UP001152533"/>
    </source>
</evidence>
<sequence>MIHFFNLPREVRDLIYAQCVHSNGGYILDFDKNKLKRANGESIDLTFMLTCKRIAREAMGIALSTNTLKFLAVCSEKHRVTAGRFDNFLNILHQWQDAKVNDIFPDTIIIPDDIWNELSEINPKFAPYVELLKQRPNAWQVSEDGRRQLVSNPKPTIGPPGSCGETPSIFRKWVHSVLQTLWKHRHRFGEEDFALFEAGLGWGPGSFRKAQISSLVNVNLDPWEIPSSPKTVDDLIQSLGETFEHRFSETWDSSLNGDPYDKSQIKHHYFAAAVAIRFLTSLPLACRLSIRNIVLDENRYAVGRAESHGLGLIPYCQENPRLRVERRASMWRTVFQSMTGNREPGHTVPYKNQEMEHLYAPSISDSVAVWVLEALELERAGMPAGSFSLVFEGDSICPQIFRNVVQRDAAWQAAVDLCLERKSLPALSWGERRSDPRNNIRSRALGEYPGRDNMWYLFENFPQAIRDITSGNSIVRCNFDVGEALDPEALVRQHRYWTMDDWKEGWWSHNPESFQPDSGSWLQLLCDNSYQSDLPLD</sequence>
<organism evidence="1 2">
    <name type="scientific">Colletotrichum noveboracense</name>
    <dbReference type="NCBI Taxonomy" id="2664923"/>
    <lineage>
        <taxon>Eukaryota</taxon>
        <taxon>Fungi</taxon>
        <taxon>Dikarya</taxon>
        <taxon>Ascomycota</taxon>
        <taxon>Pezizomycotina</taxon>
        <taxon>Sordariomycetes</taxon>
        <taxon>Hypocreomycetidae</taxon>
        <taxon>Glomerellales</taxon>
        <taxon>Glomerellaceae</taxon>
        <taxon>Colletotrichum</taxon>
        <taxon>Colletotrichum gloeosporioides species complex</taxon>
    </lineage>
</organism>
<proteinExistence type="predicted"/>
<keyword evidence="2" id="KW-1185">Reference proteome</keyword>
<name>A0A9W4WGI7_9PEZI</name>
<protein>
    <submittedName>
        <fullName evidence="1">Uncharacterized protein</fullName>
    </submittedName>
</protein>
<comment type="caution">
    <text evidence="1">The sequence shown here is derived from an EMBL/GenBank/DDBJ whole genome shotgun (WGS) entry which is preliminary data.</text>
</comment>
<dbReference type="EMBL" id="CAMGZC010002894">
    <property type="protein sequence ID" value="CAI0655377.1"/>
    <property type="molecule type" value="Genomic_DNA"/>
</dbReference>
<reference evidence="1" key="1">
    <citation type="submission" date="2022-08" db="EMBL/GenBank/DDBJ databases">
        <authorList>
            <person name="Giroux E."/>
            <person name="Giroux E."/>
        </authorList>
    </citation>
    <scope>NUCLEOTIDE SEQUENCE</scope>
    <source>
        <strain evidence="1">H1091258</strain>
    </source>
</reference>
<gene>
    <name evidence="1" type="ORF">CGXH109_LOCUS148486</name>
</gene>
<accession>A0A9W4WGI7</accession>